<name>A0AAW2CIC7_9ROSI</name>
<evidence type="ECO:0000313" key="2">
    <source>
        <dbReference type="EMBL" id="KAK9997823.1"/>
    </source>
</evidence>
<dbReference type="EMBL" id="JAZDWU010000006">
    <property type="protein sequence ID" value="KAK9997823.1"/>
    <property type="molecule type" value="Genomic_DNA"/>
</dbReference>
<sequence length="270" mass="30475">MSHSSQTKPSPSNGERGKYAFFRIDTKAFFLAFDGGRMDSYSITENRGRYHGSIWVGRSGLDWIIACLVELGCWDFSKQHFFKRFHENYKILECSSRLNKGGFFVEISEYHNGARRGCLHVPEGRGRRWLLAVVGLKNPPFPKLAGMLHQKEGFGGFDFIPKTNISTHHVSGRPMRASSFKWAKAHFSLNIFVDLDDKGQHVVKWANFVQSKIVKNVITPTEFGPVKQALGGPIKQAQDDLLAKTKQNQTGDSTHWKSQGLPRSCERGEG</sequence>
<dbReference type="AlphaFoldDB" id="A0AAW2CIC7"/>
<evidence type="ECO:0000313" key="3">
    <source>
        <dbReference type="Proteomes" id="UP001459277"/>
    </source>
</evidence>
<protein>
    <submittedName>
        <fullName evidence="2">Uncharacterized protein</fullName>
    </submittedName>
</protein>
<evidence type="ECO:0000256" key="1">
    <source>
        <dbReference type="SAM" id="MobiDB-lite"/>
    </source>
</evidence>
<proteinExistence type="predicted"/>
<accession>A0AAW2CIC7</accession>
<comment type="caution">
    <text evidence="2">The sequence shown here is derived from an EMBL/GenBank/DDBJ whole genome shotgun (WGS) entry which is preliminary data.</text>
</comment>
<feature type="compositionally biased region" description="Polar residues" evidence="1">
    <location>
        <begin position="246"/>
        <end position="257"/>
    </location>
</feature>
<keyword evidence="3" id="KW-1185">Reference proteome</keyword>
<dbReference type="Proteomes" id="UP001459277">
    <property type="component" value="Unassembled WGS sequence"/>
</dbReference>
<gene>
    <name evidence="2" type="ORF">SO802_017426</name>
</gene>
<organism evidence="2 3">
    <name type="scientific">Lithocarpus litseifolius</name>
    <dbReference type="NCBI Taxonomy" id="425828"/>
    <lineage>
        <taxon>Eukaryota</taxon>
        <taxon>Viridiplantae</taxon>
        <taxon>Streptophyta</taxon>
        <taxon>Embryophyta</taxon>
        <taxon>Tracheophyta</taxon>
        <taxon>Spermatophyta</taxon>
        <taxon>Magnoliopsida</taxon>
        <taxon>eudicotyledons</taxon>
        <taxon>Gunneridae</taxon>
        <taxon>Pentapetalae</taxon>
        <taxon>rosids</taxon>
        <taxon>fabids</taxon>
        <taxon>Fagales</taxon>
        <taxon>Fagaceae</taxon>
        <taxon>Lithocarpus</taxon>
    </lineage>
</organism>
<feature type="region of interest" description="Disordered" evidence="1">
    <location>
        <begin position="246"/>
        <end position="270"/>
    </location>
</feature>
<reference evidence="2 3" key="1">
    <citation type="submission" date="2024-01" db="EMBL/GenBank/DDBJ databases">
        <title>A telomere-to-telomere, gap-free genome of sweet tea (Lithocarpus litseifolius).</title>
        <authorList>
            <person name="Zhou J."/>
        </authorList>
    </citation>
    <scope>NUCLEOTIDE SEQUENCE [LARGE SCALE GENOMIC DNA]</scope>
    <source>
        <strain evidence="2">Zhou-2022a</strain>
        <tissue evidence="2">Leaf</tissue>
    </source>
</reference>